<evidence type="ECO:0000313" key="2">
    <source>
        <dbReference type="Proteomes" id="UP001234989"/>
    </source>
</evidence>
<name>A0AAF0U4J0_SOLVR</name>
<keyword evidence="2" id="KW-1185">Reference proteome</keyword>
<dbReference type="Proteomes" id="UP001234989">
    <property type="component" value="Chromosome 7"/>
</dbReference>
<gene>
    <name evidence="1" type="ORF">MTR67_032603</name>
</gene>
<evidence type="ECO:0000313" key="1">
    <source>
        <dbReference type="EMBL" id="WMV39218.1"/>
    </source>
</evidence>
<accession>A0AAF0U4J0</accession>
<sequence length="108" mass="12216">MRGPGKEREEKSKFLLRIELLLTLGQVKQGTAHFYVLHKITSLNNFRPQPNKKCLVHLTEDIHRTTETIGTGGVRTEELGDVLEYIEVSEMGFSKSARIGNTCTSKTR</sequence>
<proteinExistence type="predicted"/>
<protein>
    <submittedName>
        <fullName evidence="1">Uncharacterized protein</fullName>
    </submittedName>
</protein>
<dbReference type="EMBL" id="CP133618">
    <property type="protein sequence ID" value="WMV39218.1"/>
    <property type="molecule type" value="Genomic_DNA"/>
</dbReference>
<organism evidence="1 2">
    <name type="scientific">Solanum verrucosum</name>
    <dbReference type="NCBI Taxonomy" id="315347"/>
    <lineage>
        <taxon>Eukaryota</taxon>
        <taxon>Viridiplantae</taxon>
        <taxon>Streptophyta</taxon>
        <taxon>Embryophyta</taxon>
        <taxon>Tracheophyta</taxon>
        <taxon>Spermatophyta</taxon>
        <taxon>Magnoliopsida</taxon>
        <taxon>eudicotyledons</taxon>
        <taxon>Gunneridae</taxon>
        <taxon>Pentapetalae</taxon>
        <taxon>asterids</taxon>
        <taxon>lamiids</taxon>
        <taxon>Solanales</taxon>
        <taxon>Solanaceae</taxon>
        <taxon>Solanoideae</taxon>
        <taxon>Solaneae</taxon>
        <taxon>Solanum</taxon>
    </lineage>
</organism>
<dbReference type="AlphaFoldDB" id="A0AAF0U4J0"/>
<reference evidence="1" key="1">
    <citation type="submission" date="2023-08" db="EMBL/GenBank/DDBJ databases">
        <title>A de novo genome assembly of Solanum verrucosum Schlechtendal, a Mexican diploid species geographically isolated from the other diploid A-genome species in potato relatives.</title>
        <authorList>
            <person name="Hosaka K."/>
        </authorList>
    </citation>
    <scope>NUCLEOTIDE SEQUENCE</scope>
    <source>
        <tissue evidence="1">Young leaves</tissue>
    </source>
</reference>